<dbReference type="InterPro" id="IPR027105">
    <property type="entry name" value="Prp31"/>
</dbReference>
<dbReference type="EMBL" id="QEAO01000003">
    <property type="protein sequence ID" value="TPX37228.1"/>
    <property type="molecule type" value="Genomic_DNA"/>
</dbReference>
<evidence type="ECO:0000313" key="11">
    <source>
        <dbReference type="EMBL" id="TPX37228.1"/>
    </source>
</evidence>
<dbReference type="PANTHER" id="PTHR13904">
    <property type="entry name" value="PRE-MRNA SPLICING FACTOR PRP31"/>
    <property type="match status" value="1"/>
</dbReference>
<dbReference type="InterPro" id="IPR042239">
    <property type="entry name" value="Nop_C"/>
</dbReference>
<feature type="compositionally biased region" description="Acidic residues" evidence="9">
    <location>
        <begin position="36"/>
        <end position="65"/>
    </location>
</feature>
<dbReference type="RefSeq" id="XP_031027298.1">
    <property type="nucleotide sequence ID" value="XM_031166782.1"/>
</dbReference>
<dbReference type="Pfam" id="PF09785">
    <property type="entry name" value="Prp31_C"/>
    <property type="match status" value="1"/>
</dbReference>
<dbReference type="InterPro" id="IPR036070">
    <property type="entry name" value="Nop_dom_sf"/>
</dbReference>
<evidence type="ECO:0000256" key="9">
    <source>
        <dbReference type="SAM" id="MobiDB-lite"/>
    </source>
</evidence>
<dbReference type="GO" id="GO:0003723">
    <property type="term" value="F:RNA binding"/>
    <property type="evidence" value="ECO:0007669"/>
    <property type="project" value="UniProtKB-KW"/>
</dbReference>
<dbReference type="Gene3D" id="1.10.287.4070">
    <property type="match status" value="1"/>
</dbReference>
<dbReference type="InterPro" id="IPR019175">
    <property type="entry name" value="Prp31_C"/>
</dbReference>
<dbReference type="GeneID" id="42002079"/>
<comment type="subcellular location">
    <subcellularLocation>
        <location evidence="1">Nucleus</location>
    </subcellularLocation>
</comment>
<dbReference type="SUPFAM" id="SSF89124">
    <property type="entry name" value="Nop domain"/>
    <property type="match status" value="1"/>
</dbReference>
<gene>
    <name evidence="11" type="ORF">SmJEL517_g00854</name>
</gene>
<dbReference type="PANTHER" id="PTHR13904:SF0">
    <property type="entry name" value="U4_U6 SMALL NUCLEAR RIBONUCLEOPROTEIN PRP31"/>
    <property type="match status" value="1"/>
</dbReference>
<name>A0A507CD07_9FUNG</name>
<evidence type="ECO:0000313" key="12">
    <source>
        <dbReference type="Proteomes" id="UP000319731"/>
    </source>
</evidence>
<keyword evidence="4" id="KW-0747">Spliceosome</keyword>
<dbReference type="InterPro" id="IPR002687">
    <property type="entry name" value="Nop_dom"/>
</dbReference>
<evidence type="ECO:0000256" key="5">
    <source>
        <dbReference type="ARBA" id="ARBA00022884"/>
    </source>
</evidence>
<dbReference type="GO" id="GO:0071011">
    <property type="term" value="C:precatalytic spliceosome"/>
    <property type="evidence" value="ECO:0007669"/>
    <property type="project" value="TreeGrafter"/>
</dbReference>
<dbReference type="STRING" id="1806994.A0A507CD07"/>
<feature type="compositionally biased region" description="Basic residues" evidence="9">
    <location>
        <begin position="374"/>
        <end position="384"/>
    </location>
</feature>
<feature type="compositionally biased region" description="Acidic residues" evidence="9">
    <location>
        <begin position="1"/>
        <end position="19"/>
    </location>
</feature>
<evidence type="ECO:0000256" key="3">
    <source>
        <dbReference type="ARBA" id="ARBA00022664"/>
    </source>
</evidence>
<keyword evidence="3" id="KW-0507">mRNA processing</keyword>
<proteinExistence type="inferred from homology"/>
<evidence type="ECO:0000256" key="4">
    <source>
        <dbReference type="ARBA" id="ARBA00022728"/>
    </source>
</evidence>
<keyword evidence="8" id="KW-0687">Ribonucleoprotein</keyword>
<feature type="domain" description="Nop" evidence="10">
    <location>
        <begin position="238"/>
        <end position="356"/>
    </location>
</feature>
<dbReference type="InterPro" id="IPR012976">
    <property type="entry name" value="NOSIC"/>
</dbReference>
<sequence length="514" mass="55566">MSEDLLADLDDLGEDDEESLPQTLQLSTRKRAANEMDQDDNEDNDDNDDSDDHDEDMEGGADTETPEVILPDIKNIADVATNSRMRSILQKIDVAKAVPRREAIEGGAVEDDPEYPLIVAANNLTADIDTEMIRITKFIRDKYAPKFPELETLIVNPLDYVRTVKAIGNEMDLTQVDLQSFLPTATVMVVTVTATTSNGKPLPAAQLDTVVQACDMVAELDVGKRKILDYVESRMGFVAPNLSALVGSATAAKLMGAAGGLTALSKIPGCNIKVLGATRKVNTGLSILGQGRHAGFLSQADFILRIPSEYRNKAVQFAADKCALIARIDCARACPDGSQGKTMREEVDRKIERLQEPPPGKHTKALPVPAEGPKKRRGGRRARKQKEGMQMTELRKQQNRMSFGVAEEEIGQQFGSTKGMGLVGGAPGKIRAAVADKKVKVSFNQKKYAKFNQGSSGATSGLSSSLAFTPVQGLELENPEARNAASISSNSNAIKSSEITSDWFGSGFNRPKKL</sequence>
<dbReference type="Gene3D" id="1.10.246.90">
    <property type="entry name" value="Nop domain"/>
    <property type="match status" value="1"/>
</dbReference>
<dbReference type="Pfam" id="PF01798">
    <property type="entry name" value="Nop"/>
    <property type="match status" value="1"/>
</dbReference>
<dbReference type="AlphaFoldDB" id="A0A507CD07"/>
<keyword evidence="7" id="KW-0539">Nucleus</keyword>
<keyword evidence="12" id="KW-1185">Reference proteome</keyword>
<dbReference type="GO" id="GO:0046540">
    <property type="term" value="C:U4/U6 x U5 tri-snRNP complex"/>
    <property type="evidence" value="ECO:0007669"/>
    <property type="project" value="InterPro"/>
</dbReference>
<dbReference type="GO" id="GO:0005687">
    <property type="term" value="C:U4 snRNP"/>
    <property type="evidence" value="ECO:0007669"/>
    <property type="project" value="TreeGrafter"/>
</dbReference>
<evidence type="ECO:0000256" key="1">
    <source>
        <dbReference type="ARBA" id="ARBA00004123"/>
    </source>
</evidence>
<evidence type="ECO:0000256" key="7">
    <source>
        <dbReference type="ARBA" id="ARBA00023242"/>
    </source>
</evidence>
<keyword evidence="6" id="KW-0508">mRNA splicing</keyword>
<feature type="region of interest" description="Disordered" evidence="9">
    <location>
        <begin position="1"/>
        <end position="70"/>
    </location>
</feature>
<evidence type="ECO:0000256" key="8">
    <source>
        <dbReference type="ARBA" id="ARBA00023274"/>
    </source>
</evidence>
<protein>
    <recommendedName>
        <fullName evidence="10">Nop domain-containing protein</fullName>
    </recommendedName>
</protein>
<comment type="similarity">
    <text evidence="2">Belongs to the PRP31 family.</text>
</comment>
<accession>A0A507CD07</accession>
<dbReference type="Proteomes" id="UP000319731">
    <property type="component" value="Unassembled WGS sequence"/>
</dbReference>
<dbReference type="PROSITE" id="PS51358">
    <property type="entry name" value="NOP"/>
    <property type="match status" value="1"/>
</dbReference>
<organism evidence="11 12">
    <name type="scientific">Synchytrium microbalum</name>
    <dbReference type="NCBI Taxonomy" id="1806994"/>
    <lineage>
        <taxon>Eukaryota</taxon>
        <taxon>Fungi</taxon>
        <taxon>Fungi incertae sedis</taxon>
        <taxon>Chytridiomycota</taxon>
        <taxon>Chytridiomycota incertae sedis</taxon>
        <taxon>Chytridiomycetes</taxon>
        <taxon>Synchytriales</taxon>
        <taxon>Synchytriaceae</taxon>
        <taxon>Synchytrium</taxon>
    </lineage>
</organism>
<feature type="region of interest" description="Disordered" evidence="9">
    <location>
        <begin position="354"/>
        <end position="394"/>
    </location>
</feature>
<reference evidence="11 12" key="1">
    <citation type="journal article" date="2019" name="Sci. Rep.">
        <title>Comparative genomics of chytrid fungi reveal insights into the obligate biotrophic and pathogenic lifestyle of Synchytrium endobioticum.</title>
        <authorList>
            <person name="van de Vossenberg B.T.L.H."/>
            <person name="Warris S."/>
            <person name="Nguyen H.D.T."/>
            <person name="van Gent-Pelzer M.P.E."/>
            <person name="Joly D.L."/>
            <person name="van de Geest H.C."/>
            <person name="Bonants P.J.M."/>
            <person name="Smith D.S."/>
            <person name="Levesque C.A."/>
            <person name="van der Lee T.A.J."/>
        </authorList>
    </citation>
    <scope>NUCLEOTIDE SEQUENCE [LARGE SCALE GENOMIC DNA]</scope>
    <source>
        <strain evidence="11 12">JEL517</strain>
    </source>
</reference>
<dbReference type="FunFam" id="1.10.246.90:FF:000002">
    <property type="entry name" value="U4/U6 small nuclear ribonucleoprotein Prp31"/>
    <property type="match status" value="1"/>
</dbReference>
<evidence type="ECO:0000259" key="10">
    <source>
        <dbReference type="PROSITE" id="PS51358"/>
    </source>
</evidence>
<evidence type="ECO:0000256" key="6">
    <source>
        <dbReference type="ARBA" id="ARBA00023187"/>
    </source>
</evidence>
<dbReference type="GO" id="GO:0000244">
    <property type="term" value="P:spliceosomal tri-snRNP complex assembly"/>
    <property type="evidence" value="ECO:0007669"/>
    <property type="project" value="InterPro"/>
</dbReference>
<dbReference type="FunFam" id="1.10.287.4070:FF:000003">
    <property type="entry name" value="U4/U6 small nuclear ribonucleoprotein PRP31"/>
    <property type="match status" value="1"/>
</dbReference>
<keyword evidence="5" id="KW-0694">RNA-binding</keyword>
<comment type="caution">
    <text evidence="11">The sequence shown here is derived from an EMBL/GenBank/DDBJ whole genome shotgun (WGS) entry which is preliminary data.</text>
</comment>
<evidence type="ECO:0000256" key="2">
    <source>
        <dbReference type="ARBA" id="ARBA00005572"/>
    </source>
</evidence>
<dbReference type="OrthoDB" id="4771285at2759"/>
<dbReference type="SMART" id="SM00931">
    <property type="entry name" value="NOSIC"/>
    <property type="match status" value="1"/>
</dbReference>